<name>A0A2I1HCI4_9GLOM</name>
<dbReference type="EMBL" id="LLXI01002217">
    <property type="protein sequence ID" value="PKY56530.1"/>
    <property type="molecule type" value="Genomic_DNA"/>
</dbReference>
<dbReference type="AlphaFoldDB" id="A0A2I1HCI4"/>
<evidence type="ECO:0000313" key="2">
    <source>
        <dbReference type="EMBL" id="PKY56530.1"/>
    </source>
</evidence>
<dbReference type="VEuPathDB" id="FungiDB:FUN_013603"/>
<dbReference type="VEuPathDB" id="FungiDB:RhiirA1_453784"/>
<keyword evidence="3" id="KW-1185">Reference proteome</keyword>
<protein>
    <submittedName>
        <fullName evidence="2">Uncharacterized protein</fullName>
    </submittedName>
</protein>
<accession>A0A2I1HCI4</accession>
<proteinExistence type="predicted"/>
<evidence type="ECO:0000313" key="3">
    <source>
        <dbReference type="Proteomes" id="UP000234323"/>
    </source>
</evidence>
<dbReference type="Proteomes" id="UP000234323">
    <property type="component" value="Unassembled WGS sequence"/>
</dbReference>
<gene>
    <name evidence="2" type="ORF">RhiirA4_549274</name>
</gene>
<reference evidence="2 3" key="1">
    <citation type="submission" date="2015-10" db="EMBL/GenBank/DDBJ databases">
        <title>Genome analyses suggest a sexual origin of heterokaryosis in a supposedly ancient asexual fungus.</title>
        <authorList>
            <person name="Ropars J."/>
            <person name="Sedzielewska K."/>
            <person name="Noel J."/>
            <person name="Charron P."/>
            <person name="Farinelli L."/>
            <person name="Marton T."/>
            <person name="Kruger M."/>
            <person name="Pelin A."/>
            <person name="Brachmann A."/>
            <person name="Corradi N."/>
        </authorList>
    </citation>
    <scope>NUCLEOTIDE SEQUENCE [LARGE SCALE GENOMIC DNA]</scope>
    <source>
        <strain evidence="2 3">A4</strain>
    </source>
</reference>
<feature type="region of interest" description="Disordered" evidence="1">
    <location>
        <begin position="195"/>
        <end position="220"/>
    </location>
</feature>
<organism evidence="2 3">
    <name type="scientific">Rhizophagus irregularis</name>
    <dbReference type="NCBI Taxonomy" id="588596"/>
    <lineage>
        <taxon>Eukaryota</taxon>
        <taxon>Fungi</taxon>
        <taxon>Fungi incertae sedis</taxon>
        <taxon>Mucoromycota</taxon>
        <taxon>Glomeromycotina</taxon>
        <taxon>Glomeromycetes</taxon>
        <taxon>Glomerales</taxon>
        <taxon>Glomeraceae</taxon>
        <taxon>Rhizophagus</taxon>
    </lineage>
</organism>
<evidence type="ECO:0000256" key="1">
    <source>
        <dbReference type="SAM" id="MobiDB-lite"/>
    </source>
</evidence>
<comment type="caution">
    <text evidence="2">The sequence shown here is derived from an EMBL/GenBank/DDBJ whole genome shotgun (WGS) entry which is preliminary data.</text>
</comment>
<sequence>MGDEKERWEMKRSDGKMKRTNESLSGVLPTYSVLNKRGVNGIINDLCPRCKTVSEDWDHVWICETNEIEIEDLIKRSICEYEQKLLEENRNEEVNILKEIMFDFIRILEQPSLILIGKKREWELLRGVYNENFNKISKKKDIRKVIENLWIYCYENIRSRIWRKRCEVVADIEKEQGLEKKELKKRKILDIEDEGEEGNNKKSKFRKTNENDKNQKKLNNKRIKLVTKDRMIEGISIKNNWHTIIKLA</sequence>